<sequence>MAFPYPLITLEEHFLAKPAQDFYKANDTTHPDDNRGSPITPKLLDVGKTRLDSMKDSHVSIQVISHASNLLPLDLATSEKIYNELHDHIISHPKQFRELATLPMKYPEDASKKLHRCVKKLQFLGALIDNNCEERFYDDPCF</sequence>
<dbReference type="GO" id="GO:0019748">
    <property type="term" value="P:secondary metabolic process"/>
    <property type="evidence" value="ECO:0007669"/>
    <property type="project" value="TreeGrafter"/>
</dbReference>
<dbReference type="InterPro" id="IPR032466">
    <property type="entry name" value="Metal_Hydrolase"/>
</dbReference>
<keyword evidence="1 2" id="KW-0456">Lyase</keyword>
<reference evidence="3" key="1">
    <citation type="submission" date="2021-03" db="EMBL/GenBank/DDBJ databases">
        <authorList>
            <person name="Tagirdzhanova G."/>
        </authorList>
    </citation>
    <scope>NUCLEOTIDE SEQUENCE</scope>
</reference>
<gene>
    <name evidence="3" type="ORF">ALECFALPRED_001384</name>
</gene>
<evidence type="ECO:0000256" key="2">
    <source>
        <dbReference type="RuleBase" id="RU366045"/>
    </source>
</evidence>
<comment type="caution">
    <text evidence="3">The sequence shown here is derived from an EMBL/GenBank/DDBJ whole genome shotgun (WGS) entry which is preliminary data.</text>
</comment>
<keyword evidence="4" id="KW-1185">Reference proteome</keyword>
<dbReference type="GO" id="GO:0005829">
    <property type="term" value="C:cytosol"/>
    <property type="evidence" value="ECO:0007669"/>
    <property type="project" value="TreeGrafter"/>
</dbReference>
<name>A0A8H3F8Z8_9LECA</name>
<evidence type="ECO:0000313" key="3">
    <source>
        <dbReference type="EMBL" id="CAF9919953.1"/>
    </source>
</evidence>
<comment type="similarity">
    <text evidence="2">Belongs to the metallo-dependent hydrolases superfamily.</text>
</comment>
<organism evidence="3 4">
    <name type="scientific">Alectoria fallacina</name>
    <dbReference type="NCBI Taxonomy" id="1903189"/>
    <lineage>
        <taxon>Eukaryota</taxon>
        <taxon>Fungi</taxon>
        <taxon>Dikarya</taxon>
        <taxon>Ascomycota</taxon>
        <taxon>Pezizomycotina</taxon>
        <taxon>Lecanoromycetes</taxon>
        <taxon>OSLEUM clade</taxon>
        <taxon>Lecanoromycetidae</taxon>
        <taxon>Lecanorales</taxon>
        <taxon>Lecanorineae</taxon>
        <taxon>Parmeliaceae</taxon>
        <taxon>Alectoria</taxon>
    </lineage>
</organism>
<accession>A0A8H3F8Z8</accession>
<dbReference type="Gene3D" id="3.20.20.140">
    <property type="entry name" value="Metal-dependent hydrolases"/>
    <property type="match status" value="1"/>
</dbReference>
<evidence type="ECO:0000256" key="1">
    <source>
        <dbReference type="ARBA" id="ARBA00023239"/>
    </source>
</evidence>
<dbReference type="SUPFAM" id="SSF51556">
    <property type="entry name" value="Metallo-dependent hydrolases"/>
    <property type="match status" value="1"/>
</dbReference>
<dbReference type="OrthoDB" id="432010at2759"/>
<evidence type="ECO:0000313" key="4">
    <source>
        <dbReference type="Proteomes" id="UP000664203"/>
    </source>
</evidence>
<protein>
    <submittedName>
        <fullName evidence="3">Uncharacterized protein</fullName>
    </submittedName>
</protein>
<dbReference type="InterPro" id="IPR032465">
    <property type="entry name" value="ACMSD"/>
</dbReference>
<dbReference type="EMBL" id="CAJPDR010000131">
    <property type="protein sequence ID" value="CAF9919953.1"/>
    <property type="molecule type" value="Genomic_DNA"/>
</dbReference>
<dbReference type="AlphaFoldDB" id="A0A8H3F8Z8"/>
<dbReference type="Proteomes" id="UP000664203">
    <property type="component" value="Unassembled WGS sequence"/>
</dbReference>
<keyword evidence="2" id="KW-0210">Decarboxylase</keyword>
<dbReference type="GO" id="GO:0016831">
    <property type="term" value="F:carboxy-lyase activity"/>
    <property type="evidence" value="ECO:0007669"/>
    <property type="project" value="UniProtKB-KW"/>
</dbReference>
<proteinExistence type="inferred from homology"/>
<dbReference type="PANTHER" id="PTHR21240:SF30">
    <property type="entry name" value="AMIDOHYDROLASE-RELATED DOMAIN-CONTAINING PROTEIN-RELATED"/>
    <property type="match status" value="1"/>
</dbReference>
<dbReference type="PANTHER" id="PTHR21240">
    <property type="entry name" value="2-AMINO-3-CARBOXYLMUCONATE-6-SEMIALDEHYDE DECARBOXYLASE"/>
    <property type="match status" value="1"/>
</dbReference>